<evidence type="ECO:0000256" key="10">
    <source>
        <dbReference type="SAM" id="Phobius"/>
    </source>
</evidence>
<evidence type="ECO:0000256" key="5">
    <source>
        <dbReference type="ARBA" id="ARBA00022989"/>
    </source>
</evidence>
<dbReference type="PRINTS" id="PR00237">
    <property type="entry name" value="GPCRRHODOPSN"/>
</dbReference>
<feature type="transmembrane region" description="Helical" evidence="10">
    <location>
        <begin position="191"/>
        <end position="217"/>
    </location>
</feature>
<reference evidence="12" key="1">
    <citation type="submission" date="2020-11" db="EMBL/GenBank/DDBJ databases">
        <authorList>
            <person name="Tran Van P."/>
        </authorList>
    </citation>
    <scope>NUCLEOTIDE SEQUENCE</scope>
</reference>
<keyword evidence="5 10" id="KW-1133">Transmembrane helix</keyword>
<evidence type="ECO:0000256" key="7">
    <source>
        <dbReference type="ARBA" id="ARBA00023136"/>
    </source>
</evidence>
<evidence type="ECO:0000256" key="8">
    <source>
        <dbReference type="ARBA" id="ARBA00023170"/>
    </source>
</evidence>
<keyword evidence="6" id="KW-0297">G-protein coupled receptor</keyword>
<dbReference type="InterPro" id="IPR000276">
    <property type="entry name" value="GPCR_Rhodpsn"/>
</dbReference>
<dbReference type="GO" id="GO:0004930">
    <property type="term" value="F:G protein-coupled receptor activity"/>
    <property type="evidence" value="ECO:0007669"/>
    <property type="project" value="UniProtKB-KW"/>
</dbReference>
<dbReference type="EMBL" id="CAJPIZ010013657">
    <property type="protein sequence ID" value="CAG2114364.1"/>
    <property type="molecule type" value="Genomic_DNA"/>
</dbReference>
<dbReference type="PANTHER" id="PTHR24228">
    <property type="entry name" value="B2 BRADYKININ RECEPTOR/ANGIOTENSIN II RECEPTOR"/>
    <property type="match status" value="1"/>
</dbReference>
<evidence type="ECO:0000313" key="12">
    <source>
        <dbReference type="EMBL" id="CAD7633934.1"/>
    </source>
</evidence>
<keyword evidence="3" id="KW-1003">Cell membrane</keyword>
<dbReference type="Proteomes" id="UP000759131">
    <property type="component" value="Unassembled WGS sequence"/>
</dbReference>
<feature type="transmembrane region" description="Helical" evidence="10">
    <location>
        <begin position="323"/>
        <end position="345"/>
    </location>
</feature>
<sequence length="421" mass="47923">MSGNPLNQLNRLTHLDLRVGVNIFDPFFADISAKYPSLQYLALNRVNITHIAVEEMLKLTDIRAIRLIGSVTSKYHKQAIPKPLRDASAVECLPAHELLWNDPSTQESYEATIELVGHNQHNCPKNGFVSNTKRKTVKGSPNLQSHSTTKFVVNLAITDLLFCSLNMPLASVRYMTRSWPFGTILCQWYPFFFYGNVATSLMSITCITVNRLVFIAFHSYYTKIYRKMNVWLMIWFCWIFSFGLTSMPLLGMWGRFGYRESTFSCTILADSYGNSPKKFLFAFGFVIPITVIIICYTIIWIHVRRQSSLTVKTAKRDLRLTKLIFAIFGAFLVCFAPITVTNVLITETEYPYLHPKNMTKYMGLDVKQFALKASVQKTCPIVGLLFDLKKHNLTSSSIVDSLSDLSSQKSGIRPKPLQLKV</sequence>
<keyword evidence="7 10" id="KW-0472">Membrane</keyword>
<dbReference type="AlphaFoldDB" id="A0A7R9L316"/>
<evidence type="ECO:0000256" key="3">
    <source>
        <dbReference type="ARBA" id="ARBA00022475"/>
    </source>
</evidence>
<protein>
    <recommendedName>
        <fullName evidence="11">G-protein coupled receptors family 1 profile domain-containing protein</fullName>
    </recommendedName>
</protein>
<keyword evidence="8" id="KW-0675">Receptor</keyword>
<dbReference type="SUPFAM" id="SSF52047">
    <property type="entry name" value="RNI-like"/>
    <property type="match status" value="1"/>
</dbReference>
<feature type="domain" description="G-protein coupled receptors family 1 profile" evidence="11">
    <location>
        <begin position="125"/>
        <end position="344"/>
    </location>
</feature>
<dbReference type="InterPro" id="IPR017452">
    <property type="entry name" value="GPCR_Rhodpsn_7TM"/>
</dbReference>
<evidence type="ECO:0000256" key="9">
    <source>
        <dbReference type="ARBA" id="ARBA00023224"/>
    </source>
</evidence>
<keyword evidence="13" id="KW-1185">Reference proteome</keyword>
<feature type="transmembrane region" description="Helical" evidence="10">
    <location>
        <begin position="279"/>
        <end position="303"/>
    </location>
</feature>
<evidence type="ECO:0000256" key="4">
    <source>
        <dbReference type="ARBA" id="ARBA00022692"/>
    </source>
</evidence>
<dbReference type="PANTHER" id="PTHR24228:SF71">
    <property type="entry name" value="PROTEIN TRAPPED IN ENDODERM-1"/>
    <property type="match status" value="1"/>
</dbReference>
<keyword evidence="4 10" id="KW-0812">Transmembrane</keyword>
<feature type="transmembrane region" description="Helical" evidence="10">
    <location>
        <begin position="151"/>
        <end position="171"/>
    </location>
</feature>
<evidence type="ECO:0000259" key="11">
    <source>
        <dbReference type="PROSITE" id="PS50262"/>
    </source>
</evidence>
<accession>A0A7R9L316</accession>
<dbReference type="OrthoDB" id="10044919at2759"/>
<dbReference type="SUPFAM" id="SSF81321">
    <property type="entry name" value="Family A G protein-coupled receptor-like"/>
    <property type="match status" value="1"/>
</dbReference>
<feature type="transmembrane region" description="Helical" evidence="10">
    <location>
        <begin position="229"/>
        <end position="253"/>
    </location>
</feature>
<proteinExistence type="inferred from homology"/>
<keyword evidence="9" id="KW-0807">Transducer</keyword>
<evidence type="ECO:0000313" key="13">
    <source>
        <dbReference type="Proteomes" id="UP000759131"/>
    </source>
</evidence>
<dbReference type="PROSITE" id="PS50262">
    <property type="entry name" value="G_PROTEIN_RECEP_F1_2"/>
    <property type="match status" value="1"/>
</dbReference>
<dbReference type="Pfam" id="PF00001">
    <property type="entry name" value="7tm_1"/>
    <property type="match status" value="1"/>
</dbReference>
<organism evidence="12">
    <name type="scientific">Medioppia subpectinata</name>
    <dbReference type="NCBI Taxonomy" id="1979941"/>
    <lineage>
        <taxon>Eukaryota</taxon>
        <taxon>Metazoa</taxon>
        <taxon>Ecdysozoa</taxon>
        <taxon>Arthropoda</taxon>
        <taxon>Chelicerata</taxon>
        <taxon>Arachnida</taxon>
        <taxon>Acari</taxon>
        <taxon>Acariformes</taxon>
        <taxon>Sarcoptiformes</taxon>
        <taxon>Oribatida</taxon>
        <taxon>Brachypylina</taxon>
        <taxon>Oppioidea</taxon>
        <taxon>Oppiidae</taxon>
        <taxon>Medioppia</taxon>
    </lineage>
</organism>
<dbReference type="Gene3D" id="1.20.1070.10">
    <property type="entry name" value="Rhodopsin 7-helix transmembrane proteins"/>
    <property type="match status" value="1"/>
</dbReference>
<name>A0A7R9L316_9ACAR</name>
<comment type="similarity">
    <text evidence="2">Belongs to the G-protein coupled receptor 1 family.</text>
</comment>
<comment type="subcellular location">
    <subcellularLocation>
        <location evidence="1">Cell membrane</location>
        <topology evidence="1">Multi-pass membrane protein</topology>
    </subcellularLocation>
</comment>
<evidence type="ECO:0000256" key="2">
    <source>
        <dbReference type="ARBA" id="ARBA00010663"/>
    </source>
</evidence>
<dbReference type="EMBL" id="OC868232">
    <property type="protein sequence ID" value="CAD7633934.1"/>
    <property type="molecule type" value="Genomic_DNA"/>
</dbReference>
<dbReference type="GO" id="GO:0005886">
    <property type="term" value="C:plasma membrane"/>
    <property type="evidence" value="ECO:0007669"/>
    <property type="project" value="UniProtKB-SubCell"/>
</dbReference>
<gene>
    <name evidence="12" type="ORF">OSB1V03_LOCUS14330</name>
</gene>
<evidence type="ECO:0000256" key="1">
    <source>
        <dbReference type="ARBA" id="ARBA00004651"/>
    </source>
</evidence>
<evidence type="ECO:0000256" key="6">
    <source>
        <dbReference type="ARBA" id="ARBA00023040"/>
    </source>
</evidence>